<dbReference type="EMBL" id="MU155305">
    <property type="protein sequence ID" value="KAF9476153.1"/>
    <property type="molecule type" value="Genomic_DNA"/>
</dbReference>
<name>A0A9P6CY01_9AGAR</name>
<protein>
    <submittedName>
        <fullName evidence="3">Uncharacterized protein</fullName>
    </submittedName>
</protein>
<evidence type="ECO:0000256" key="2">
    <source>
        <dbReference type="SAM" id="Phobius"/>
    </source>
</evidence>
<organism evidence="3 4">
    <name type="scientific">Pholiota conissans</name>
    <dbReference type="NCBI Taxonomy" id="109636"/>
    <lineage>
        <taxon>Eukaryota</taxon>
        <taxon>Fungi</taxon>
        <taxon>Dikarya</taxon>
        <taxon>Basidiomycota</taxon>
        <taxon>Agaricomycotina</taxon>
        <taxon>Agaricomycetes</taxon>
        <taxon>Agaricomycetidae</taxon>
        <taxon>Agaricales</taxon>
        <taxon>Agaricineae</taxon>
        <taxon>Strophariaceae</taxon>
        <taxon>Pholiota</taxon>
    </lineage>
</organism>
<feature type="compositionally biased region" description="Polar residues" evidence="1">
    <location>
        <begin position="16"/>
        <end position="47"/>
    </location>
</feature>
<feature type="transmembrane region" description="Helical" evidence="2">
    <location>
        <begin position="269"/>
        <end position="296"/>
    </location>
</feature>
<dbReference type="OrthoDB" id="2972868at2759"/>
<accession>A0A9P6CY01</accession>
<keyword evidence="2" id="KW-1133">Transmembrane helix</keyword>
<sequence>MSSRYSRIFLRPPKDTTISSESWGGSSAEPRSTPSAGFSYPPSSSVPSHDLDSPMASPPHPYTLGATHSPTETSFPQPPRQTGHLQQNASEISTEKRPDPGIGFQYSLPQRTQTRSLARTQSIIPPVTLSPLFILLLFLPVPPLLSIIYIVAGHAILRASNSSPNSIYLSPIVASLEAGATGGVILSLPIAFLLYLLIYPNKPRDSPEDFFEDDNSRVETQEKWLRYTGYAVAAFLILAIGGIAGPLGVTCLSTGSLDEFVGNKRLLSTSAAAAAGFVGGVVLVFGSLVMGILAISSRTMWVRSKRSSS</sequence>
<proteinExistence type="predicted"/>
<feature type="transmembrane region" description="Helical" evidence="2">
    <location>
        <begin position="227"/>
        <end position="249"/>
    </location>
</feature>
<keyword evidence="2" id="KW-0812">Transmembrane</keyword>
<keyword evidence="2" id="KW-0472">Membrane</keyword>
<feature type="compositionally biased region" description="Polar residues" evidence="1">
    <location>
        <begin position="83"/>
        <end position="92"/>
    </location>
</feature>
<dbReference type="Proteomes" id="UP000807469">
    <property type="component" value="Unassembled WGS sequence"/>
</dbReference>
<comment type="caution">
    <text evidence="3">The sequence shown here is derived from an EMBL/GenBank/DDBJ whole genome shotgun (WGS) entry which is preliminary data.</text>
</comment>
<feature type="compositionally biased region" description="Polar residues" evidence="1">
    <location>
        <begin position="66"/>
        <end position="75"/>
    </location>
</feature>
<dbReference type="AlphaFoldDB" id="A0A9P6CY01"/>
<reference evidence="3" key="1">
    <citation type="submission" date="2020-11" db="EMBL/GenBank/DDBJ databases">
        <authorList>
            <consortium name="DOE Joint Genome Institute"/>
            <person name="Ahrendt S."/>
            <person name="Riley R."/>
            <person name="Andreopoulos W."/>
            <person name="Labutti K."/>
            <person name="Pangilinan J."/>
            <person name="Ruiz-Duenas F.J."/>
            <person name="Barrasa J.M."/>
            <person name="Sanchez-Garcia M."/>
            <person name="Camarero S."/>
            <person name="Miyauchi S."/>
            <person name="Serrano A."/>
            <person name="Linde D."/>
            <person name="Babiker R."/>
            <person name="Drula E."/>
            <person name="Ayuso-Fernandez I."/>
            <person name="Pacheco R."/>
            <person name="Padilla G."/>
            <person name="Ferreira P."/>
            <person name="Barriuso J."/>
            <person name="Kellner H."/>
            <person name="Castanera R."/>
            <person name="Alfaro M."/>
            <person name="Ramirez L."/>
            <person name="Pisabarro A.G."/>
            <person name="Kuo A."/>
            <person name="Tritt A."/>
            <person name="Lipzen A."/>
            <person name="He G."/>
            <person name="Yan M."/>
            <person name="Ng V."/>
            <person name="Cullen D."/>
            <person name="Martin F."/>
            <person name="Rosso M.-N."/>
            <person name="Henrissat B."/>
            <person name="Hibbett D."/>
            <person name="Martinez A.T."/>
            <person name="Grigoriev I.V."/>
        </authorList>
    </citation>
    <scope>NUCLEOTIDE SEQUENCE</scope>
    <source>
        <strain evidence="3">CIRM-BRFM 674</strain>
    </source>
</reference>
<gene>
    <name evidence="3" type="ORF">BDN70DRAFT_882799</name>
</gene>
<feature type="region of interest" description="Disordered" evidence="1">
    <location>
        <begin position="1"/>
        <end position="102"/>
    </location>
</feature>
<evidence type="ECO:0000313" key="3">
    <source>
        <dbReference type="EMBL" id="KAF9476153.1"/>
    </source>
</evidence>
<evidence type="ECO:0000256" key="1">
    <source>
        <dbReference type="SAM" id="MobiDB-lite"/>
    </source>
</evidence>
<evidence type="ECO:0000313" key="4">
    <source>
        <dbReference type="Proteomes" id="UP000807469"/>
    </source>
</evidence>
<feature type="transmembrane region" description="Helical" evidence="2">
    <location>
        <begin position="172"/>
        <end position="198"/>
    </location>
</feature>
<feature type="transmembrane region" description="Helical" evidence="2">
    <location>
        <begin position="132"/>
        <end position="152"/>
    </location>
</feature>
<keyword evidence="4" id="KW-1185">Reference proteome</keyword>